<sequence>MKLPCRASTCSHFQCFDAVIYLQLNELKAKWLCPVCSKAASYDDLQIDGYFKAVLKENVSSDKIVLQADGSWKPFIPTNSKQQHSIVESVQVNQTVNLDSDGDTSNIDCIEIDTQDNVCQQKELNTSTVEKDISSVETITLSDDEALDSTPQASNNLTCSTPQKCTIQTRSSSSTPSLEYSTIEASQPMNFSTHVFPLFKTSNITRGSKQGKRCKRKCKGNKVNKTNSSRNSSMDNCENSSMNNSGNSSRVSNMKISENNPTNNSNEFTEEDLSDCPSEDNDADVSFIPYKDFGSNVSSQRSTMVLRSAMRKPETQRGRSRQAR</sequence>
<feature type="compositionally biased region" description="Polar residues" evidence="5">
    <location>
        <begin position="226"/>
        <end position="235"/>
    </location>
</feature>
<dbReference type="PROSITE" id="PS51044">
    <property type="entry name" value="ZF_SP_RING"/>
    <property type="match status" value="1"/>
</dbReference>
<feature type="compositionally biased region" description="Acidic residues" evidence="5">
    <location>
        <begin position="268"/>
        <end position="283"/>
    </location>
</feature>
<feature type="compositionally biased region" description="Basic residues" evidence="5">
    <location>
        <begin position="209"/>
        <end position="222"/>
    </location>
</feature>
<keyword evidence="1" id="KW-0479">Metal-binding</keyword>
<evidence type="ECO:0000313" key="7">
    <source>
        <dbReference type="EMBL" id="KAG7165967.1"/>
    </source>
</evidence>
<comment type="caution">
    <text evidence="7">The sequence shown here is derived from an EMBL/GenBank/DDBJ whole genome shotgun (WGS) entry which is preliminary data.</text>
</comment>
<dbReference type="PANTHER" id="PTHR10782:SF94">
    <property type="entry name" value="SUPPRESSOR OF VARIEGATION 2-10, ISOFORM I"/>
    <property type="match status" value="1"/>
</dbReference>
<dbReference type="Gene3D" id="3.30.40.10">
    <property type="entry name" value="Zinc/RING finger domain, C3HC4 (zinc finger)"/>
    <property type="match status" value="1"/>
</dbReference>
<evidence type="ECO:0000256" key="1">
    <source>
        <dbReference type="ARBA" id="ARBA00022723"/>
    </source>
</evidence>
<gene>
    <name evidence="7" type="primary">Pias4-L</name>
    <name evidence="7" type="ORF">Hamer_G011886</name>
</gene>
<evidence type="ECO:0000256" key="5">
    <source>
        <dbReference type="SAM" id="MobiDB-lite"/>
    </source>
</evidence>
<dbReference type="Pfam" id="PF02891">
    <property type="entry name" value="zf-MIZ"/>
    <property type="match status" value="1"/>
</dbReference>
<name>A0A8J5MWL7_HOMAM</name>
<feature type="compositionally biased region" description="Polar residues" evidence="5">
    <location>
        <begin position="295"/>
        <end position="305"/>
    </location>
</feature>
<evidence type="ECO:0000313" key="8">
    <source>
        <dbReference type="Proteomes" id="UP000747542"/>
    </source>
</evidence>
<feature type="compositionally biased region" description="Low complexity" evidence="5">
    <location>
        <begin position="236"/>
        <end position="253"/>
    </location>
</feature>
<reference evidence="7" key="1">
    <citation type="journal article" date="2021" name="Sci. Adv.">
        <title>The American lobster genome reveals insights on longevity, neural, and immune adaptations.</title>
        <authorList>
            <person name="Polinski J.M."/>
            <person name="Zimin A.V."/>
            <person name="Clark K.F."/>
            <person name="Kohn A.B."/>
            <person name="Sadowski N."/>
            <person name="Timp W."/>
            <person name="Ptitsyn A."/>
            <person name="Khanna P."/>
            <person name="Romanova D.Y."/>
            <person name="Williams P."/>
            <person name="Greenwood S.J."/>
            <person name="Moroz L.L."/>
            <person name="Walt D.R."/>
            <person name="Bodnar A.G."/>
        </authorList>
    </citation>
    <scope>NUCLEOTIDE SEQUENCE</scope>
    <source>
        <strain evidence="7">GMGI-L3</strain>
    </source>
</reference>
<keyword evidence="2 4" id="KW-0863">Zinc-finger</keyword>
<evidence type="ECO:0000259" key="6">
    <source>
        <dbReference type="PROSITE" id="PS51044"/>
    </source>
</evidence>
<dbReference type="EMBL" id="JAHLQT010023139">
    <property type="protein sequence ID" value="KAG7165967.1"/>
    <property type="molecule type" value="Genomic_DNA"/>
</dbReference>
<dbReference type="InterPro" id="IPR013083">
    <property type="entry name" value="Znf_RING/FYVE/PHD"/>
</dbReference>
<keyword evidence="8" id="KW-1185">Reference proteome</keyword>
<feature type="compositionally biased region" description="Polar residues" evidence="5">
    <location>
        <begin position="254"/>
        <end position="267"/>
    </location>
</feature>
<dbReference type="PANTHER" id="PTHR10782">
    <property type="entry name" value="ZINC FINGER MIZ DOMAIN-CONTAINING PROTEIN"/>
    <property type="match status" value="1"/>
</dbReference>
<dbReference type="GO" id="GO:0016925">
    <property type="term" value="P:protein sumoylation"/>
    <property type="evidence" value="ECO:0007669"/>
    <property type="project" value="TreeGrafter"/>
</dbReference>
<organism evidence="7 8">
    <name type="scientific">Homarus americanus</name>
    <name type="common">American lobster</name>
    <dbReference type="NCBI Taxonomy" id="6706"/>
    <lineage>
        <taxon>Eukaryota</taxon>
        <taxon>Metazoa</taxon>
        <taxon>Ecdysozoa</taxon>
        <taxon>Arthropoda</taxon>
        <taxon>Crustacea</taxon>
        <taxon>Multicrustacea</taxon>
        <taxon>Malacostraca</taxon>
        <taxon>Eumalacostraca</taxon>
        <taxon>Eucarida</taxon>
        <taxon>Decapoda</taxon>
        <taxon>Pleocyemata</taxon>
        <taxon>Astacidea</taxon>
        <taxon>Nephropoidea</taxon>
        <taxon>Nephropidae</taxon>
        <taxon>Homarus</taxon>
    </lineage>
</organism>
<dbReference type="GO" id="GO:0016874">
    <property type="term" value="F:ligase activity"/>
    <property type="evidence" value="ECO:0007669"/>
    <property type="project" value="UniProtKB-KW"/>
</dbReference>
<dbReference type="InterPro" id="IPR004181">
    <property type="entry name" value="Znf_MIZ"/>
</dbReference>
<dbReference type="Proteomes" id="UP000747542">
    <property type="component" value="Unassembled WGS sequence"/>
</dbReference>
<keyword evidence="7" id="KW-0436">Ligase</keyword>
<dbReference type="GO" id="GO:0006357">
    <property type="term" value="P:regulation of transcription by RNA polymerase II"/>
    <property type="evidence" value="ECO:0007669"/>
    <property type="project" value="TreeGrafter"/>
</dbReference>
<feature type="region of interest" description="Disordered" evidence="5">
    <location>
        <begin position="207"/>
        <end position="324"/>
    </location>
</feature>
<dbReference type="GO" id="GO:0000785">
    <property type="term" value="C:chromatin"/>
    <property type="evidence" value="ECO:0007669"/>
    <property type="project" value="TreeGrafter"/>
</dbReference>
<feature type="domain" description="SP-RING-type" evidence="6">
    <location>
        <begin position="1"/>
        <end position="60"/>
    </location>
</feature>
<dbReference type="GO" id="GO:0003712">
    <property type="term" value="F:transcription coregulator activity"/>
    <property type="evidence" value="ECO:0007669"/>
    <property type="project" value="TreeGrafter"/>
</dbReference>
<evidence type="ECO:0000256" key="4">
    <source>
        <dbReference type="PROSITE-ProRule" id="PRU00452"/>
    </source>
</evidence>
<proteinExistence type="predicted"/>
<dbReference type="AlphaFoldDB" id="A0A8J5MWL7"/>
<protein>
    <submittedName>
        <fullName evidence="7">E3 SUMO-protein ligase PIAS4-like</fullName>
    </submittedName>
</protein>
<dbReference type="GO" id="GO:0008270">
    <property type="term" value="F:zinc ion binding"/>
    <property type="evidence" value="ECO:0007669"/>
    <property type="project" value="UniProtKB-KW"/>
</dbReference>
<evidence type="ECO:0000256" key="2">
    <source>
        <dbReference type="ARBA" id="ARBA00022771"/>
    </source>
</evidence>
<dbReference type="GO" id="GO:0061665">
    <property type="term" value="F:SUMO ligase activity"/>
    <property type="evidence" value="ECO:0007669"/>
    <property type="project" value="TreeGrafter"/>
</dbReference>
<evidence type="ECO:0000256" key="3">
    <source>
        <dbReference type="ARBA" id="ARBA00022833"/>
    </source>
</evidence>
<keyword evidence="3" id="KW-0862">Zinc</keyword>
<accession>A0A8J5MWL7</accession>